<accession>A0A6P1P1L2</accession>
<proteinExistence type="predicted"/>
<protein>
    <submittedName>
        <fullName evidence="1">Uncharacterized protein</fullName>
    </submittedName>
</protein>
<dbReference type="RefSeq" id="WP_160690825.1">
    <property type="nucleotide sequence ID" value="NZ_CP047897.1"/>
</dbReference>
<evidence type="ECO:0000313" key="2">
    <source>
        <dbReference type="Proteomes" id="UP000464214"/>
    </source>
</evidence>
<dbReference type="KEGG" id="nib:GU926_08275"/>
<sequence length="56" mass="6245">MSTFRFSKVETARSFHNGTENQAKWGIVLLNGLYHVALNRHISILVKAGGIEVSVF</sequence>
<dbReference type="Proteomes" id="UP000464214">
    <property type="component" value="Chromosome"/>
</dbReference>
<evidence type="ECO:0000313" key="1">
    <source>
        <dbReference type="EMBL" id="QHL87432.1"/>
    </source>
</evidence>
<dbReference type="EMBL" id="CP047897">
    <property type="protein sequence ID" value="QHL87432.1"/>
    <property type="molecule type" value="Genomic_DNA"/>
</dbReference>
<reference evidence="1 2" key="1">
    <citation type="submission" date="2020-01" db="EMBL/GenBank/DDBJ databases">
        <authorList>
            <person name="Kim M."/>
        </authorList>
    </citation>
    <scope>NUCLEOTIDE SEQUENCE [LARGE SCALE GENOMIC DNA]</scope>
    <source>
        <strain evidence="1 2">BT10</strain>
    </source>
</reference>
<organism evidence="1 2">
    <name type="scientific">Nibribacter ruber</name>
    <dbReference type="NCBI Taxonomy" id="2698458"/>
    <lineage>
        <taxon>Bacteria</taxon>
        <taxon>Pseudomonadati</taxon>
        <taxon>Bacteroidota</taxon>
        <taxon>Cytophagia</taxon>
        <taxon>Cytophagales</taxon>
        <taxon>Hymenobacteraceae</taxon>
        <taxon>Nibribacter</taxon>
    </lineage>
</organism>
<gene>
    <name evidence="1" type="ORF">GU926_08275</name>
</gene>
<dbReference type="AlphaFoldDB" id="A0A6P1P1L2"/>
<name>A0A6P1P1L2_9BACT</name>
<keyword evidence="2" id="KW-1185">Reference proteome</keyword>